<evidence type="ECO:0000256" key="1">
    <source>
        <dbReference type="ARBA" id="ARBA00022884"/>
    </source>
</evidence>
<dbReference type="SUPFAM" id="SSF53098">
    <property type="entry name" value="Ribonuclease H-like"/>
    <property type="match status" value="1"/>
</dbReference>
<dbReference type="GO" id="GO:0005634">
    <property type="term" value="C:nucleus"/>
    <property type="evidence" value="ECO:0007669"/>
    <property type="project" value="UniProtKB-ARBA"/>
</dbReference>
<protein>
    <recommendedName>
        <fullName evidence="2">Integrase catalytic domain-containing protein</fullName>
    </recommendedName>
</protein>
<dbReference type="GO" id="GO:0015074">
    <property type="term" value="P:DNA integration"/>
    <property type="evidence" value="ECO:0007669"/>
    <property type="project" value="InterPro"/>
</dbReference>
<dbReference type="GO" id="GO:0003723">
    <property type="term" value="F:RNA binding"/>
    <property type="evidence" value="ECO:0007669"/>
    <property type="project" value="UniProtKB-KW"/>
</dbReference>
<dbReference type="InterPro" id="IPR036397">
    <property type="entry name" value="RNaseH_sf"/>
</dbReference>
<dbReference type="InterPro" id="IPR012337">
    <property type="entry name" value="RNaseH-like_sf"/>
</dbReference>
<organism evidence="3 4">
    <name type="scientific">Blumeria hordei</name>
    <name type="common">Barley powdery mildew</name>
    <name type="synonym">Blumeria graminis f. sp. hordei</name>
    <dbReference type="NCBI Taxonomy" id="2867405"/>
    <lineage>
        <taxon>Eukaryota</taxon>
        <taxon>Fungi</taxon>
        <taxon>Dikarya</taxon>
        <taxon>Ascomycota</taxon>
        <taxon>Pezizomycotina</taxon>
        <taxon>Leotiomycetes</taxon>
        <taxon>Erysiphales</taxon>
        <taxon>Erysiphaceae</taxon>
        <taxon>Blumeria</taxon>
    </lineage>
</organism>
<gene>
    <name evidence="3" type="ORF">BLGHR1_16021</name>
</gene>
<dbReference type="AlphaFoldDB" id="A0A383UY16"/>
<dbReference type="Proteomes" id="UP000275772">
    <property type="component" value="Unassembled WGS sequence"/>
</dbReference>
<accession>A0A383UY16</accession>
<dbReference type="Pfam" id="PF13683">
    <property type="entry name" value="rve_3"/>
    <property type="match status" value="1"/>
</dbReference>
<dbReference type="VEuPathDB" id="FungiDB:BLGHR1_16021"/>
<evidence type="ECO:0000259" key="2">
    <source>
        <dbReference type="PROSITE" id="PS50994"/>
    </source>
</evidence>
<dbReference type="Gene3D" id="3.30.420.10">
    <property type="entry name" value="Ribonuclease H-like superfamily/Ribonuclease H"/>
    <property type="match status" value="1"/>
</dbReference>
<dbReference type="InterPro" id="IPR001584">
    <property type="entry name" value="Integrase_cat-core"/>
</dbReference>
<name>A0A383UY16_BLUHO</name>
<dbReference type="EMBL" id="UNSH01000074">
    <property type="protein sequence ID" value="SZF05221.1"/>
    <property type="molecule type" value="Genomic_DNA"/>
</dbReference>
<evidence type="ECO:0000313" key="4">
    <source>
        <dbReference type="Proteomes" id="UP000275772"/>
    </source>
</evidence>
<keyword evidence="1" id="KW-0694">RNA-binding</keyword>
<feature type="domain" description="Integrase catalytic" evidence="2">
    <location>
        <begin position="1"/>
        <end position="79"/>
    </location>
</feature>
<evidence type="ECO:0000313" key="3">
    <source>
        <dbReference type="EMBL" id="SZF05221.1"/>
    </source>
</evidence>
<proteinExistence type="predicted"/>
<dbReference type="PROSITE" id="PS50994">
    <property type="entry name" value="INTEGRASE"/>
    <property type="match status" value="1"/>
</dbReference>
<sequence>MSSFCKERSIEQSVIKPYRPQKNGKVERFNGIIKTIFYAVSAINPSRGIQWILDQSLSMYNRRPNSTGYSPIFLALGVPHEDSLSPYVRELTPAEETAFATDLVKLYSPITAIEPKDSCSLRCLA</sequence>
<reference evidence="3 4" key="1">
    <citation type="submission" date="2017-11" db="EMBL/GenBank/DDBJ databases">
        <authorList>
            <person name="Kracher B."/>
        </authorList>
    </citation>
    <scope>NUCLEOTIDE SEQUENCE [LARGE SCALE GENOMIC DNA]</scope>
    <source>
        <strain evidence="3 4">RACE1</strain>
    </source>
</reference>